<proteinExistence type="predicted"/>
<dbReference type="AlphaFoldDB" id="A0A0D7AQW2"/>
<gene>
    <name evidence="1" type="ORF">CYLTODRAFT_296317</name>
</gene>
<dbReference type="Proteomes" id="UP000054007">
    <property type="component" value="Unassembled WGS sequence"/>
</dbReference>
<keyword evidence="2" id="KW-1185">Reference proteome</keyword>
<evidence type="ECO:0000313" key="1">
    <source>
        <dbReference type="EMBL" id="KIY60632.1"/>
    </source>
</evidence>
<accession>A0A0D7AQW2</accession>
<name>A0A0D7AQW2_9AGAR</name>
<sequence length="312" mass="34918">MRDYRDLLDWTHLTPEQEEIIQQEIDLEAEDAFEVLRARWQKLPEAVQLHEQCFTSIGWMAALIRRRSGKDTLDSIELVGKYSTMVKRGLWLGNNVYESAINEMAEMDVGDAEVFRAQVTAYVLEVTRRETPPDIQSLQDMLEGRELVDFFRDILSASGDCVGIEAYRKWDVTTLCHHLGYKGPRPLGFREWVCSENDRKCMDNEVEKCKHAVPMDLFWHQLCCVARIMDNLFNAPRGNITGLCDGVPAGARATAPVALKEGWSNVPGMLLALDVGMGKTVTLLGMIATYAAIVDAQTANKDSMLGVQGGSG</sequence>
<feature type="non-terminal residue" evidence="1">
    <location>
        <position position="312"/>
    </location>
</feature>
<evidence type="ECO:0000313" key="2">
    <source>
        <dbReference type="Proteomes" id="UP000054007"/>
    </source>
</evidence>
<reference evidence="1 2" key="1">
    <citation type="journal article" date="2015" name="Fungal Genet. Biol.">
        <title>Evolution of novel wood decay mechanisms in Agaricales revealed by the genome sequences of Fistulina hepatica and Cylindrobasidium torrendii.</title>
        <authorList>
            <person name="Floudas D."/>
            <person name="Held B.W."/>
            <person name="Riley R."/>
            <person name="Nagy L.G."/>
            <person name="Koehler G."/>
            <person name="Ransdell A.S."/>
            <person name="Younus H."/>
            <person name="Chow J."/>
            <person name="Chiniquy J."/>
            <person name="Lipzen A."/>
            <person name="Tritt A."/>
            <person name="Sun H."/>
            <person name="Haridas S."/>
            <person name="LaButti K."/>
            <person name="Ohm R.A."/>
            <person name="Kues U."/>
            <person name="Blanchette R.A."/>
            <person name="Grigoriev I.V."/>
            <person name="Minto R.E."/>
            <person name="Hibbett D.S."/>
        </authorList>
    </citation>
    <scope>NUCLEOTIDE SEQUENCE [LARGE SCALE GENOMIC DNA]</scope>
    <source>
        <strain evidence="1 2">FP15055 ss-10</strain>
    </source>
</reference>
<organism evidence="1 2">
    <name type="scientific">Cylindrobasidium torrendii FP15055 ss-10</name>
    <dbReference type="NCBI Taxonomy" id="1314674"/>
    <lineage>
        <taxon>Eukaryota</taxon>
        <taxon>Fungi</taxon>
        <taxon>Dikarya</taxon>
        <taxon>Basidiomycota</taxon>
        <taxon>Agaricomycotina</taxon>
        <taxon>Agaricomycetes</taxon>
        <taxon>Agaricomycetidae</taxon>
        <taxon>Agaricales</taxon>
        <taxon>Marasmiineae</taxon>
        <taxon>Physalacriaceae</taxon>
        <taxon>Cylindrobasidium</taxon>
    </lineage>
</organism>
<protein>
    <submittedName>
        <fullName evidence="1">Uncharacterized protein</fullName>
    </submittedName>
</protein>
<dbReference type="OrthoDB" id="3270319at2759"/>
<dbReference type="EMBL" id="KN881429">
    <property type="protein sequence ID" value="KIY60632.1"/>
    <property type="molecule type" value="Genomic_DNA"/>
</dbReference>